<keyword evidence="1" id="KW-1133">Transmembrane helix</keyword>
<reference evidence="2 3" key="1">
    <citation type="submission" date="2015-09" db="EMBL/GenBank/DDBJ databases">
        <title>Trachymyrmex cornetzi WGS genome.</title>
        <authorList>
            <person name="Nygaard S."/>
            <person name="Hu H."/>
            <person name="Boomsma J."/>
            <person name="Zhang G."/>
        </authorList>
    </citation>
    <scope>NUCLEOTIDE SEQUENCE [LARGE SCALE GENOMIC DNA]</scope>
    <source>
        <strain evidence="2">Tcor2-1</strain>
        <tissue evidence="2">Whole body</tissue>
    </source>
</reference>
<evidence type="ECO:0000313" key="2">
    <source>
        <dbReference type="EMBL" id="KYN16931.1"/>
    </source>
</evidence>
<dbReference type="AlphaFoldDB" id="A0A151J3C4"/>
<proteinExistence type="predicted"/>
<evidence type="ECO:0000313" key="3">
    <source>
        <dbReference type="Proteomes" id="UP000078492"/>
    </source>
</evidence>
<feature type="transmembrane region" description="Helical" evidence="1">
    <location>
        <begin position="33"/>
        <end position="52"/>
    </location>
</feature>
<keyword evidence="1" id="KW-0472">Membrane</keyword>
<protein>
    <submittedName>
        <fullName evidence="2">Uncharacterized protein</fullName>
    </submittedName>
</protein>
<organism evidence="2 3">
    <name type="scientific">Trachymyrmex cornetzi</name>
    <dbReference type="NCBI Taxonomy" id="471704"/>
    <lineage>
        <taxon>Eukaryota</taxon>
        <taxon>Metazoa</taxon>
        <taxon>Ecdysozoa</taxon>
        <taxon>Arthropoda</taxon>
        <taxon>Hexapoda</taxon>
        <taxon>Insecta</taxon>
        <taxon>Pterygota</taxon>
        <taxon>Neoptera</taxon>
        <taxon>Endopterygota</taxon>
        <taxon>Hymenoptera</taxon>
        <taxon>Apocrita</taxon>
        <taxon>Aculeata</taxon>
        <taxon>Formicoidea</taxon>
        <taxon>Formicidae</taxon>
        <taxon>Myrmicinae</taxon>
        <taxon>Trachymyrmex</taxon>
    </lineage>
</organism>
<sequence length="96" mass="10695">MAGTLLSTGVWCFLVRLPMIHLARGPSRIVVVLSGYVFAAGALTLPASCILYREHNVTRGRRTLLPVRLFIVIINRSDYTTVMQLNDVYFKGNDAL</sequence>
<keyword evidence="1" id="KW-0812">Transmembrane</keyword>
<gene>
    <name evidence="2" type="ORF">ALC57_10800</name>
</gene>
<dbReference type="EMBL" id="KQ980286">
    <property type="protein sequence ID" value="KYN16931.1"/>
    <property type="molecule type" value="Genomic_DNA"/>
</dbReference>
<accession>A0A151J3C4</accession>
<name>A0A151J3C4_9HYME</name>
<dbReference type="Proteomes" id="UP000078492">
    <property type="component" value="Unassembled WGS sequence"/>
</dbReference>
<keyword evidence="3" id="KW-1185">Reference proteome</keyword>
<evidence type="ECO:0000256" key="1">
    <source>
        <dbReference type="SAM" id="Phobius"/>
    </source>
</evidence>